<sequence length="493" mass="53681">MSIADRLVTGSLWVSLSRVIVNGLSTLSTIVLAWYLLPSDFGLVALATTMLAIVTTITELSLNEALIRHEAPGESHFSAAWTLAATRGLILCVLFAAFAYPASLIYDEPRLFGVLLVLSLSLLINGFANPRRIMLQRELIFWQEFVLNVAQKIAGFVATVAIAVIYQTYWALVVGTLVMQITNVVASYFILPFRPRVTFSHMREFFSFSIWITAGQIVNTLNWRFDYLLIGKLLTGSALGYYSLGGQLAMTPTREATAPLTATIYPAFANVRHDPARLAAAYQRTQALLTAVALPAGIGMAVIADPLVRLVLGEKWLPVIFIIQALASVYALQTLGSLNQPLGMALGQTRTLFIRDAQMLLVRIPVITIGLVFWGLPGLIFSRVLTGLFSALVNMVIVKRFINVSVTAQLWANFRALASSAVMAAGVSLADRYMGVEATHTGLVLQLAALICLGGVLYCGSSIFLWLVMDRPNGPETEVRKIASKVLSKVSHA</sequence>
<evidence type="ECO:0000256" key="7">
    <source>
        <dbReference type="SAM" id="Phobius"/>
    </source>
</evidence>
<feature type="transmembrane region" description="Helical" evidence="7">
    <location>
        <begin position="287"/>
        <end position="304"/>
    </location>
</feature>
<evidence type="ECO:0000256" key="3">
    <source>
        <dbReference type="ARBA" id="ARBA00022475"/>
    </source>
</evidence>
<dbReference type="PANTHER" id="PTHR30250">
    <property type="entry name" value="PST FAMILY PREDICTED COLANIC ACID TRANSPORTER"/>
    <property type="match status" value="1"/>
</dbReference>
<dbReference type="PATRIC" id="fig|1028800.3.peg.6048"/>
<comment type="subcellular location">
    <subcellularLocation>
        <location evidence="1">Cell membrane</location>
        <topology evidence="1">Multi-pass membrane protein</topology>
    </subcellularLocation>
</comment>
<keyword evidence="8" id="KW-0614">Plasmid</keyword>
<feature type="transmembrane region" description="Helical" evidence="7">
    <location>
        <begin position="316"/>
        <end position="336"/>
    </location>
</feature>
<evidence type="ECO:0000256" key="5">
    <source>
        <dbReference type="ARBA" id="ARBA00022989"/>
    </source>
</evidence>
<dbReference type="eggNOG" id="COG2244">
    <property type="taxonomic scope" value="Bacteria"/>
</dbReference>
<dbReference type="Proteomes" id="UP000028181">
    <property type="component" value="Plasmid pHAMBI540a"/>
</dbReference>
<keyword evidence="6 7" id="KW-0472">Membrane</keyword>
<organism evidence="8 9">
    <name type="scientific">Neorhizobium galegae bv. orientalis str. HAMBI 540</name>
    <dbReference type="NCBI Taxonomy" id="1028800"/>
    <lineage>
        <taxon>Bacteria</taxon>
        <taxon>Pseudomonadati</taxon>
        <taxon>Pseudomonadota</taxon>
        <taxon>Alphaproteobacteria</taxon>
        <taxon>Hyphomicrobiales</taxon>
        <taxon>Rhizobiaceae</taxon>
        <taxon>Rhizobium/Agrobacterium group</taxon>
        <taxon>Neorhizobium</taxon>
    </lineage>
</organism>
<gene>
    <name evidence="8" type="primary">wzxC</name>
    <name evidence="8" type="ORF">RG540_PA14000</name>
</gene>
<evidence type="ECO:0000256" key="6">
    <source>
        <dbReference type="ARBA" id="ARBA00023136"/>
    </source>
</evidence>
<dbReference type="OrthoDB" id="7605542at2"/>
<feature type="transmembrane region" description="Helical" evidence="7">
    <location>
        <begin position="43"/>
        <end position="67"/>
    </location>
</feature>
<dbReference type="GO" id="GO:0005886">
    <property type="term" value="C:plasma membrane"/>
    <property type="evidence" value="ECO:0007669"/>
    <property type="project" value="UniProtKB-SubCell"/>
</dbReference>
<dbReference type="AlphaFoldDB" id="A0A068T1Z8"/>
<geneLocation type="plasmid" evidence="9">
    <name>II</name>
</geneLocation>
<evidence type="ECO:0000313" key="9">
    <source>
        <dbReference type="Proteomes" id="UP000028181"/>
    </source>
</evidence>
<dbReference type="CDD" id="cd13127">
    <property type="entry name" value="MATE_tuaB_like"/>
    <property type="match status" value="1"/>
</dbReference>
<dbReference type="InterPro" id="IPR050833">
    <property type="entry name" value="Poly_Biosynth_Transport"/>
</dbReference>
<comment type="similarity">
    <text evidence="2">Belongs to the polysaccharide synthase family.</text>
</comment>
<dbReference type="HOGENOM" id="CLU_026911_3_0_5"/>
<name>A0A068T1Z8_NEOGA</name>
<keyword evidence="9" id="KW-1185">Reference proteome</keyword>
<feature type="transmembrane region" description="Helical" evidence="7">
    <location>
        <begin position="111"/>
        <end position="128"/>
    </location>
</feature>
<keyword evidence="5 7" id="KW-1133">Transmembrane helix</keyword>
<evidence type="ECO:0000313" key="8">
    <source>
        <dbReference type="EMBL" id="CDN52076.1"/>
    </source>
</evidence>
<evidence type="ECO:0000256" key="1">
    <source>
        <dbReference type="ARBA" id="ARBA00004651"/>
    </source>
</evidence>
<feature type="transmembrane region" description="Helical" evidence="7">
    <location>
        <begin position="79"/>
        <end position="99"/>
    </location>
</feature>
<evidence type="ECO:0000256" key="4">
    <source>
        <dbReference type="ARBA" id="ARBA00022692"/>
    </source>
</evidence>
<keyword evidence="3" id="KW-1003">Cell membrane</keyword>
<keyword evidence="4 7" id="KW-0812">Transmembrane</keyword>
<protein>
    <submittedName>
        <fullName evidence="8">Lipopolysaccharide biosynthesis protein WzxC</fullName>
    </submittedName>
</protein>
<reference evidence="9" key="1">
    <citation type="journal article" date="2014" name="BMC Genomics">
        <title>Genome sequencing of two Neorhizobium galegae strains reveals a noeT gene responsible for the unusual acetylation of the nodulation factors.</title>
        <authorList>
            <person name="Osterman J."/>
            <person name="Marsh J."/>
            <person name="Laine P.K."/>
            <person name="Zeng Z."/>
            <person name="Alatalo E."/>
            <person name="Sullivan J.T."/>
            <person name="Young J.P."/>
            <person name="Thomas-Oates J."/>
            <person name="Paulin L."/>
            <person name="Lindstrom K."/>
        </authorList>
    </citation>
    <scope>NUCLEOTIDE SEQUENCE [LARGE SCALE GENOMIC DNA]</scope>
    <source>
        <strain evidence="9">HAMBI 540</strain>
    </source>
</reference>
<dbReference type="EMBL" id="HG938354">
    <property type="protein sequence ID" value="CDN52076.1"/>
    <property type="molecule type" value="Genomic_DNA"/>
</dbReference>
<feature type="transmembrane region" description="Helical" evidence="7">
    <location>
        <begin position="357"/>
        <end position="374"/>
    </location>
</feature>
<dbReference type="GeneID" id="24261355"/>
<evidence type="ECO:0000256" key="2">
    <source>
        <dbReference type="ARBA" id="ARBA00007430"/>
    </source>
</evidence>
<dbReference type="KEGG" id="ngg:RG540_PA14000"/>
<feature type="transmembrane region" description="Helical" evidence="7">
    <location>
        <begin position="442"/>
        <end position="468"/>
    </location>
</feature>
<feature type="transmembrane region" description="Helical" evidence="7">
    <location>
        <begin position="380"/>
        <end position="398"/>
    </location>
</feature>
<proteinExistence type="inferred from homology"/>
<dbReference type="RefSeq" id="WP_041365842.1">
    <property type="nucleotide sequence ID" value="NZ_HG938354.1"/>
</dbReference>
<feature type="transmembrane region" description="Helical" evidence="7">
    <location>
        <begin position="410"/>
        <end position="430"/>
    </location>
</feature>
<feature type="transmembrane region" description="Helical" evidence="7">
    <location>
        <begin position="149"/>
        <end position="166"/>
    </location>
</feature>
<dbReference type="Pfam" id="PF13440">
    <property type="entry name" value="Polysacc_synt_3"/>
    <property type="match status" value="1"/>
</dbReference>
<dbReference type="PANTHER" id="PTHR30250:SF10">
    <property type="entry name" value="LIPOPOLYSACCHARIDE BIOSYNTHESIS PROTEIN WZXC"/>
    <property type="match status" value="1"/>
</dbReference>
<feature type="transmembrane region" description="Helical" evidence="7">
    <location>
        <begin position="172"/>
        <end position="193"/>
    </location>
</feature>
<feature type="transmembrane region" description="Helical" evidence="7">
    <location>
        <begin position="12"/>
        <end position="37"/>
    </location>
</feature>
<accession>A0A068T1Z8</accession>